<name>A0A9W6JXL5_9HYPH</name>
<comment type="similarity">
    <text evidence="1">Belongs to the short-chain dehydrogenases/reductases (SDR) family.</text>
</comment>
<evidence type="ECO:0008006" key="5">
    <source>
        <dbReference type="Google" id="ProtNLM"/>
    </source>
</evidence>
<comment type="caution">
    <text evidence="3">The sequence shown here is derived from an EMBL/GenBank/DDBJ whole genome shotgun (WGS) entry which is preliminary data.</text>
</comment>
<keyword evidence="4" id="KW-1185">Reference proteome</keyword>
<organism evidence="3 4">
    <name type="scientific">Ancylobacter defluvii</name>
    <dbReference type="NCBI Taxonomy" id="1282440"/>
    <lineage>
        <taxon>Bacteria</taxon>
        <taxon>Pseudomonadati</taxon>
        <taxon>Pseudomonadota</taxon>
        <taxon>Alphaproteobacteria</taxon>
        <taxon>Hyphomicrobiales</taxon>
        <taxon>Xanthobacteraceae</taxon>
        <taxon>Ancylobacter</taxon>
    </lineage>
</organism>
<dbReference type="Proteomes" id="UP001143330">
    <property type="component" value="Unassembled WGS sequence"/>
</dbReference>
<evidence type="ECO:0000313" key="3">
    <source>
        <dbReference type="EMBL" id="GLK84378.1"/>
    </source>
</evidence>
<evidence type="ECO:0000256" key="2">
    <source>
        <dbReference type="ARBA" id="ARBA00023002"/>
    </source>
</evidence>
<dbReference type="InterPro" id="IPR036291">
    <property type="entry name" value="NAD(P)-bd_dom_sf"/>
</dbReference>
<dbReference type="PANTHER" id="PTHR42760">
    <property type="entry name" value="SHORT-CHAIN DEHYDROGENASES/REDUCTASES FAMILY MEMBER"/>
    <property type="match status" value="1"/>
</dbReference>
<reference evidence="3" key="2">
    <citation type="submission" date="2023-01" db="EMBL/GenBank/DDBJ databases">
        <authorList>
            <person name="Sun Q."/>
            <person name="Evtushenko L."/>
        </authorList>
    </citation>
    <scope>NUCLEOTIDE SEQUENCE</scope>
    <source>
        <strain evidence="3">VKM B-2789</strain>
    </source>
</reference>
<evidence type="ECO:0000313" key="4">
    <source>
        <dbReference type="Proteomes" id="UP001143330"/>
    </source>
</evidence>
<dbReference type="PANTHER" id="PTHR42760:SF133">
    <property type="entry name" value="3-OXOACYL-[ACYL-CARRIER-PROTEIN] REDUCTASE"/>
    <property type="match status" value="1"/>
</dbReference>
<dbReference type="InterPro" id="IPR002347">
    <property type="entry name" value="SDR_fam"/>
</dbReference>
<dbReference type="SUPFAM" id="SSF51735">
    <property type="entry name" value="NAD(P)-binding Rossmann-fold domains"/>
    <property type="match status" value="1"/>
</dbReference>
<dbReference type="EMBL" id="BSFM01000012">
    <property type="protein sequence ID" value="GLK84378.1"/>
    <property type="molecule type" value="Genomic_DNA"/>
</dbReference>
<sequence length="47" mass="4744">MHYCAAKAGIIGMTRALAAELAADGVLVNAIAPGMVDTRLGDDLSAE</sequence>
<reference evidence="3" key="1">
    <citation type="journal article" date="2014" name="Int. J. Syst. Evol. Microbiol.">
        <title>Complete genome sequence of Corynebacterium casei LMG S-19264T (=DSM 44701T), isolated from a smear-ripened cheese.</title>
        <authorList>
            <consortium name="US DOE Joint Genome Institute (JGI-PGF)"/>
            <person name="Walter F."/>
            <person name="Albersmeier A."/>
            <person name="Kalinowski J."/>
            <person name="Ruckert C."/>
        </authorList>
    </citation>
    <scope>NUCLEOTIDE SEQUENCE</scope>
    <source>
        <strain evidence="3">VKM B-2789</strain>
    </source>
</reference>
<dbReference type="GO" id="GO:0016616">
    <property type="term" value="F:oxidoreductase activity, acting on the CH-OH group of donors, NAD or NADP as acceptor"/>
    <property type="evidence" value="ECO:0007669"/>
    <property type="project" value="TreeGrafter"/>
</dbReference>
<keyword evidence="2" id="KW-0560">Oxidoreductase</keyword>
<dbReference type="Gene3D" id="3.40.50.720">
    <property type="entry name" value="NAD(P)-binding Rossmann-like Domain"/>
    <property type="match status" value="1"/>
</dbReference>
<evidence type="ECO:0000256" key="1">
    <source>
        <dbReference type="ARBA" id="ARBA00006484"/>
    </source>
</evidence>
<protein>
    <recommendedName>
        <fullName evidence="5">Short subunit dehydrogenase</fullName>
    </recommendedName>
</protein>
<accession>A0A9W6JXL5</accession>
<dbReference type="AlphaFoldDB" id="A0A9W6JXL5"/>
<dbReference type="Pfam" id="PF00106">
    <property type="entry name" value="adh_short"/>
    <property type="match status" value="1"/>
</dbReference>
<gene>
    <name evidence="3" type="ORF">GCM10017653_24480</name>
</gene>
<dbReference type="PRINTS" id="PR00081">
    <property type="entry name" value="GDHRDH"/>
</dbReference>
<proteinExistence type="inferred from homology"/>